<dbReference type="Pfam" id="PF03478">
    <property type="entry name" value="Beta-prop_KIB1-4"/>
    <property type="match status" value="1"/>
</dbReference>
<dbReference type="SUPFAM" id="SSF81383">
    <property type="entry name" value="F-box domain"/>
    <property type="match status" value="1"/>
</dbReference>
<dbReference type="PANTHER" id="PTHR44259">
    <property type="entry name" value="OS07G0183000 PROTEIN-RELATED"/>
    <property type="match status" value="1"/>
</dbReference>
<dbReference type="Pfam" id="PF00646">
    <property type="entry name" value="F-box"/>
    <property type="match status" value="1"/>
</dbReference>
<evidence type="ECO:0000259" key="2">
    <source>
        <dbReference type="Pfam" id="PF03478"/>
    </source>
</evidence>
<dbReference type="Gene3D" id="1.20.1280.50">
    <property type="match status" value="1"/>
</dbReference>
<dbReference type="PANTHER" id="PTHR44259:SF108">
    <property type="entry name" value="F-BOX PROTEIN SKIP23-LIKE"/>
    <property type="match status" value="1"/>
</dbReference>
<feature type="domain" description="KIB1-4 beta-propeller" evidence="2">
    <location>
        <begin position="133"/>
        <end position="211"/>
    </location>
</feature>
<comment type="caution">
    <text evidence="3">The sequence shown here is derived from an EMBL/GenBank/DDBJ whole genome shotgun (WGS) entry which is preliminary data.</text>
</comment>
<feature type="domain" description="F-box" evidence="1">
    <location>
        <begin position="72"/>
        <end position="107"/>
    </location>
</feature>
<evidence type="ECO:0008006" key="5">
    <source>
        <dbReference type="Google" id="ProtNLM"/>
    </source>
</evidence>
<dbReference type="EMBL" id="JANJYJ010000002">
    <property type="protein sequence ID" value="KAK3225756.1"/>
    <property type="molecule type" value="Genomic_DNA"/>
</dbReference>
<dbReference type="AlphaFoldDB" id="A0AAE0EEV9"/>
<accession>A0AAE0EEV9</accession>
<reference evidence="3" key="1">
    <citation type="journal article" date="2023" name="Plant J.">
        <title>Genome sequences and population genomics provide insights into the demographic history, inbreeding, and mutation load of two 'living fossil' tree species of Dipteronia.</title>
        <authorList>
            <person name="Feng Y."/>
            <person name="Comes H.P."/>
            <person name="Chen J."/>
            <person name="Zhu S."/>
            <person name="Lu R."/>
            <person name="Zhang X."/>
            <person name="Li P."/>
            <person name="Qiu J."/>
            <person name="Olsen K.M."/>
            <person name="Qiu Y."/>
        </authorList>
    </citation>
    <scope>NUCLEOTIDE SEQUENCE</scope>
    <source>
        <strain evidence="3">NBL</strain>
    </source>
</reference>
<dbReference type="InterPro" id="IPR050942">
    <property type="entry name" value="F-box_BR-signaling"/>
</dbReference>
<dbReference type="InterPro" id="IPR005174">
    <property type="entry name" value="KIB1-4_b-propeller"/>
</dbReference>
<dbReference type="InterPro" id="IPR036047">
    <property type="entry name" value="F-box-like_dom_sf"/>
</dbReference>
<name>A0AAE0EEV9_9ROSI</name>
<evidence type="ECO:0000259" key="1">
    <source>
        <dbReference type="Pfam" id="PF00646"/>
    </source>
</evidence>
<sequence>MLQVTKQMRIAIIGIGRIRIFHQSTKFSSKDFSKKKRANRSAKLKQCQLDARIEQQWLSPAIGINWDQINGDVLEEIVKRINLYENFVTCSCVCTPWRSAATKENFNNRFRSNQMPWLMLSPEEGNIDHLRSFYSLSRGKSNQIVLKEASDHKCFSSKGWLLTINKKLNISLLDPFSRFHIELPHMNTFGDWVDDNEPLRKCAMFINKCFFIWDSIEIGLCFNGYSRRIRKISLF</sequence>
<evidence type="ECO:0000313" key="4">
    <source>
        <dbReference type="Proteomes" id="UP001281410"/>
    </source>
</evidence>
<dbReference type="Proteomes" id="UP001281410">
    <property type="component" value="Unassembled WGS sequence"/>
</dbReference>
<dbReference type="InterPro" id="IPR001810">
    <property type="entry name" value="F-box_dom"/>
</dbReference>
<protein>
    <recommendedName>
        <fullName evidence="5">F-box domain-containing protein</fullName>
    </recommendedName>
</protein>
<gene>
    <name evidence="3" type="ORF">Dsin_005618</name>
</gene>
<evidence type="ECO:0000313" key="3">
    <source>
        <dbReference type="EMBL" id="KAK3225756.1"/>
    </source>
</evidence>
<organism evidence="3 4">
    <name type="scientific">Dipteronia sinensis</name>
    <dbReference type="NCBI Taxonomy" id="43782"/>
    <lineage>
        <taxon>Eukaryota</taxon>
        <taxon>Viridiplantae</taxon>
        <taxon>Streptophyta</taxon>
        <taxon>Embryophyta</taxon>
        <taxon>Tracheophyta</taxon>
        <taxon>Spermatophyta</taxon>
        <taxon>Magnoliopsida</taxon>
        <taxon>eudicotyledons</taxon>
        <taxon>Gunneridae</taxon>
        <taxon>Pentapetalae</taxon>
        <taxon>rosids</taxon>
        <taxon>malvids</taxon>
        <taxon>Sapindales</taxon>
        <taxon>Sapindaceae</taxon>
        <taxon>Hippocastanoideae</taxon>
        <taxon>Acereae</taxon>
        <taxon>Dipteronia</taxon>
    </lineage>
</organism>
<keyword evidence="4" id="KW-1185">Reference proteome</keyword>
<proteinExistence type="predicted"/>